<dbReference type="InterPro" id="IPR016032">
    <property type="entry name" value="Sig_transdc_resp-reg_C-effctor"/>
</dbReference>
<dbReference type="SUPFAM" id="SSF46894">
    <property type="entry name" value="C-terminal effector domain of the bipartite response regulators"/>
    <property type="match status" value="1"/>
</dbReference>
<sequence>MSLHGQQFKTYQKEGTILIKTSSDSVLKHLKNEYKKTLRQKDTSQIIKNLISLSAFERIHLNYSSAFNNSGKALFLAEEFNDSLLIAKAQEELGVLTYLFKQDDEAGSNFKKAHLYYKALYKNKKIQLSDLYQSHYNLVLYYQRIVDKKSLKAHIDSCYTIANKGKHKLIYQVYLNEKKSSLKEWENKPQEALKLLNDSATTLENLDNQFEVTNIHKSFLIIIYGRIGNIYMNFGRLDLAKNYFNKSINIEDINSEHTFYKSFIHARYATLLFNEGDYENAYLNQQKSNTINNTYLNLRNDKNRGFLTIKNHYKDELDKKNVLLNKQNFDLNERNQKILRFRIFFFIAFFLFIITALIVRSKIKFLKYQKKEQNSKELLDIKNSELTISTLQLIEKEEVIKSLSDHIKKYNADNGSKLLLKSIENRSVSLWDAFNNRFISQNDGFYERLKEKVPNLSSADLKICALIKLNFSGKEMAYLLGISLGSVHVARHRLRKKIGLERDINLTNYINSI</sequence>
<dbReference type="InterPro" id="IPR011990">
    <property type="entry name" value="TPR-like_helical_dom_sf"/>
</dbReference>
<evidence type="ECO:0000256" key="2">
    <source>
        <dbReference type="SAM" id="Phobius"/>
    </source>
</evidence>
<dbReference type="GO" id="GO:0006355">
    <property type="term" value="P:regulation of DNA-templated transcription"/>
    <property type="evidence" value="ECO:0007669"/>
    <property type="project" value="InterPro"/>
</dbReference>
<proteinExistence type="predicted"/>
<accession>A0A1E5SIS2</accession>
<reference evidence="3 4" key="1">
    <citation type="submission" date="2016-05" db="EMBL/GenBank/DDBJ databases">
        <title>Draft Genome Sequence of Algibacter sp. Strain SK-16 Isolated from the Surface Water of Aburatsubo Inlet.</title>
        <authorList>
            <person name="Wong S.-K."/>
            <person name="Yoshizawa S."/>
            <person name="Nakajima Y."/>
            <person name="Ogura Y."/>
            <person name="Tetsuya H."/>
            <person name="Hamasaki K."/>
        </authorList>
    </citation>
    <scope>NUCLEOTIDE SEQUENCE [LARGE SCALE GENOMIC DNA]</scope>
    <source>
        <strain evidence="3 4">SK-16</strain>
    </source>
</reference>
<dbReference type="Pfam" id="PF13181">
    <property type="entry name" value="TPR_8"/>
    <property type="match status" value="1"/>
</dbReference>
<evidence type="ECO:0000313" key="4">
    <source>
        <dbReference type="Proteomes" id="UP000095713"/>
    </source>
</evidence>
<dbReference type="Gene3D" id="1.10.10.10">
    <property type="entry name" value="Winged helix-like DNA-binding domain superfamily/Winged helix DNA-binding domain"/>
    <property type="match status" value="1"/>
</dbReference>
<comment type="caution">
    <text evidence="3">The sequence shown here is derived from an EMBL/GenBank/DDBJ whole genome shotgun (WGS) entry which is preliminary data.</text>
</comment>
<dbReference type="EMBL" id="MDJD01000054">
    <property type="protein sequence ID" value="OEJ99013.1"/>
    <property type="molecule type" value="Genomic_DNA"/>
</dbReference>
<organism evidence="3 4">
    <name type="scientific">Flavivirga aquatica</name>
    <dbReference type="NCBI Taxonomy" id="1849968"/>
    <lineage>
        <taxon>Bacteria</taxon>
        <taxon>Pseudomonadati</taxon>
        <taxon>Bacteroidota</taxon>
        <taxon>Flavobacteriia</taxon>
        <taxon>Flavobacteriales</taxon>
        <taxon>Flavobacteriaceae</taxon>
        <taxon>Flavivirga</taxon>
    </lineage>
</organism>
<dbReference type="PROSITE" id="PS50005">
    <property type="entry name" value="TPR"/>
    <property type="match status" value="1"/>
</dbReference>
<evidence type="ECO:0000256" key="1">
    <source>
        <dbReference type="PROSITE-ProRule" id="PRU00339"/>
    </source>
</evidence>
<keyword evidence="4" id="KW-1185">Reference proteome</keyword>
<dbReference type="SUPFAM" id="SSF48452">
    <property type="entry name" value="TPR-like"/>
    <property type="match status" value="1"/>
</dbReference>
<dbReference type="RefSeq" id="WP_069831696.1">
    <property type="nucleotide sequence ID" value="NZ_MDJD01000054.1"/>
</dbReference>
<dbReference type="GO" id="GO:0003677">
    <property type="term" value="F:DNA binding"/>
    <property type="evidence" value="ECO:0007669"/>
    <property type="project" value="InterPro"/>
</dbReference>
<dbReference type="STRING" id="1849968.A8C32_07490"/>
<dbReference type="InterPro" id="IPR019734">
    <property type="entry name" value="TPR_rpt"/>
</dbReference>
<dbReference type="Proteomes" id="UP000095713">
    <property type="component" value="Unassembled WGS sequence"/>
</dbReference>
<keyword evidence="2" id="KW-0812">Transmembrane</keyword>
<keyword evidence="2" id="KW-1133">Transmembrane helix</keyword>
<dbReference type="AlphaFoldDB" id="A0A1E5SIS2"/>
<feature type="transmembrane region" description="Helical" evidence="2">
    <location>
        <begin position="341"/>
        <end position="359"/>
    </location>
</feature>
<evidence type="ECO:0000313" key="3">
    <source>
        <dbReference type="EMBL" id="OEJ99013.1"/>
    </source>
</evidence>
<protein>
    <submittedName>
        <fullName evidence="3">Uncharacterized protein</fullName>
    </submittedName>
</protein>
<name>A0A1E5SIS2_9FLAO</name>
<gene>
    <name evidence="3" type="ORF">A8C32_07490</name>
</gene>
<dbReference type="Gene3D" id="1.25.40.10">
    <property type="entry name" value="Tetratricopeptide repeat domain"/>
    <property type="match status" value="1"/>
</dbReference>
<keyword evidence="1" id="KW-0802">TPR repeat</keyword>
<feature type="repeat" description="TPR" evidence="1">
    <location>
        <begin position="221"/>
        <end position="254"/>
    </location>
</feature>
<keyword evidence="2" id="KW-0472">Membrane</keyword>
<dbReference type="InterPro" id="IPR036388">
    <property type="entry name" value="WH-like_DNA-bd_sf"/>
</dbReference>